<gene>
    <name evidence="3" type="primary">LOC106170814</name>
</gene>
<dbReference type="AlphaFoldDB" id="A0A1S3J7H8"/>
<dbReference type="Pfam" id="PF21896">
    <property type="entry name" value="Talin_IBS2B"/>
    <property type="match status" value="1"/>
</dbReference>
<feature type="domain" description="Talin IBS2B" evidence="1">
    <location>
        <begin position="157"/>
        <end position="250"/>
    </location>
</feature>
<dbReference type="InterPro" id="IPR054082">
    <property type="entry name" value="Talin_IBS2B"/>
</dbReference>
<accession>A0A1S3J7H8</accession>
<dbReference type="InParanoid" id="A0A1S3J7H8"/>
<dbReference type="PANTHER" id="PTHR47133">
    <property type="entry name" value="TALIN ROD DOMAIN-CONTAINING PROTEIN 1"/>
    <property type="match status" value="1"/>
</dbReference>
<dbReference type="Proteomes" id="UP000085678">
    <property type="component" value="Unplaced"/>
</dbReference>
<organism evidence="2 3">
    <name type="scientific">Lingula anatina</name>
    <name type="common">Brachiopod</name>
    <name type="synonym">Lingula unguis</name>
    <dbReference type="NCBI Taxonomy" id="7574"/>
    <lineage>
        <taxon>Eukaryota</taxon>
        <taxon>Metazoa</taxon>
        <taxon>Spiralia</taxon>
        <taxon>Lophotrochozoa</taxon>
        <taxon>Brachiopoda</taxon>
        <taxon>Linguliformea</taxon>
        <taxon>Lingulata</taxon>
        <taxon>Lingulida</taxon>
        <taxon>Linguloidea</taxon>
        <taxon>Lingulidae</taxon>
        <taxon>Lingula</taxon>
    </lineage>
</organism>
<dbReference type="OrthoDB" id="10009851at2759"/>
<proteinExistence type="predicted"/>
<protein>
    <submittedName>
        <fullName evidence="3">Talin rod domain-containing protein 1-like</fullName>
    </submittedName>
</protein>
<dbReference type="GO" id="GO:0003779">
    <property type="term" value="F:actin binding"/>
    <property type="evidence" value="ECO:0007669"/>
    <property type="project" value="InterPro"/>
</dbReference>
<dbReference type="PANTHER" id="PTHR47133:SF1">
    <property type="entry name" value="TALIN ROD DOMAIN-CONTAINING PROTEIN 1"/>
    <property type="match status" value="1"/>
</dbReference>
<reference evidence="3" key="1">
    <citation type="submission" date="2025-08" db="UniProtKB">
        <authorList>
            <consortium name="RefSeq"/>
        </authorList>
    </citation>
    <scope>IDENTIFICATION</scope>
    <source>
        <tissue evidence="3">Gonads</tissue>
    </source>
</reference>
<dbReference type="GeneID" id="106170814"/>
<dbReference type="STRING" id="7574.A0A1S3J7H8"/>
<dbReference type="KEGG" id="lak:106170814"/>
<dbReference type="OMA" id="RIERCCA"/>
<evidence type="ECO:0000259" key="1">
    <source>
        <dbReference type="Pfam" id="PF21896"/>
    </source>
</evidence>
<keyword evidence="2" id="KW-1185">Reference proteome</keyword>
<evidence type="ECO:0000313" key="2">
    <source>
        <dbReference type="Proteomes" id="UP000085678"/>
    </source>
</evidence>
<evidence type="ECO:0000313" key="3">
    <source>
        <dbReference type="RefSeq" id="XP_013406263.1"/>
    </source>
</evidence>
<name>A0A1S3J7H8_LINAN</name>
<dbReference type="Gene3D" id="1.20.1420.10">
    <property type="entry name" value="Talin, central domain"/>
    <property type="match status" value="1"/>
</dbReference>
<sequence length="341" mass="37640">MVCLCFEDSGMSTPQTREVAMTSDCCQLKMQGVAEMLLLTSDVRPVKSDNLVMFGSSFSDCRDVILAQTEGLHAILSSLTRQLYDVTTRWQDISKLIQDMCLVVVQLMECCSHSAYLLASSQEEFEPAQKGIVDKYEIACAKLDLEITCVKLRTAQVEDLTPQVLIDNCTDISKHLTKLTECCRVASEMATDPFTQDQFKLCIKSATACAGVLVASIKAFKQRPSESLHYRCSFFCDPLLASVNALVKFSTELEFTGLPAMISQGVKEVQEVVLGTCMNITSSCIQLCKAIKQLAYDNTNEVSRSKIPACMESVSRACQQLTTVLIQCHVHKNGKGETKGR</sequence>
<dbReference type="RefSeq" id="XP_013406263.1">
    <property type="nucleotide sequence ID" value="XM_013550809.2"/>
</dbReference>
<dbReference type="InterPro" id="IPR042799">
    <property type="entry name" value="TLNRD1"/>
</dbReference>
<dbReference type="Gene3D" id="1.20.120.230">
    <property type="entry name" value="Alpha-catenin/vinculin-like"/>
    <property type="match status" value="1"/>
</dbReference>